<evidence type="ECO:0000256" key="2">
    <source>
        <dbReference type="ARBA" id="ARBA00022737"/>
    </source>
</evidence>
<dbReference type="GO" id="GO:1901135">
    <property type="term" value="P:carbohydrate derivative metabolic process"/>
    <property type="evidence" value="ECO:0007669"/>
    <property type="project" value="InterPro"/>
</dbReference>
<evidence type="ECO:0000313" key="9">
    <source>
        <dbReference type="EMBL" id="TLD70613.1"/>
    </source>
</evidence>
<sequence>MLTFLTVNYSELARRVIEIEMAELNRLGARIGESGSFEQAVDLLRDALLVTRKIVVCGVGKNGSIARKFAATLNSTGATSVILNAQDALHGDLGMVDEGDVVVLMSYSGGTRELVDLLPHLRRLNVKIIGITGNAQSVLAQHADVVLDVQVEREACPLGLAPTSSTTTMLVLCDALAMVLLEVRGFQADDFAKYHPNGAIGRALLTRVSDVMRSGDALALVGPGDTVGLALEVITKARAGAAVVVDEVGRLVGIFTHGDFVRAFQMEPMIAGKAVEAYMTRQPLTIREDRLATEVLALLEQRRVDELVVVNEVGVPVGLVDTQDLTRLKWV</sequence>
<feature type="site" description="Catalytically relevant" evidence="5">
    <location>
        <position position="113"/>
    </location>
</feature>
<dbReference type="SUPFAM" id="SSF53697">
    <property type="entry name" value="SIS domain"/>
    <property type="match status" value="1"/>
</dbReference>
<dbReference type="InterPro" id="IPR000644">
    <property type="entry name" value="CBS_dom"/>
</dbReference>
<dbReference type="GO" id="GO:0019146">
    <property type="term" value="F:arabinose-5-phosphate isomerase activity"/>
    <property type="evidence" value="ECO:0007669"/>
    <property type="project" value="UniProtKB-ARBA"/>
</dbReference>
<dbReference type="SMART" id="SM00116">
    <property type="entry name" value="CBS"/>
    <property type="match status" value="2"/>
</dbReference>
<gene>
    <name evidence="9" type="ORF">FEM03_11695</name>
</gene>
<evidence type="ECO:0000256" key="6">
    <source>
        <dbReference type="PROSITE-ProRule" id="PRU00703"/>
    </source>
</evidence>
<dbReference type="InterPro" id="IPR046348">
    <property type="entry name" value="SIS_dom_sf"/>
</dbReference>
<dbReference type="Gene3D" id="3.40.50.10490">
    <property type="entry name" value="Glucose-6-phosphate isomerase like protein, domain 1"/>
    <property type="match status" value="1"/>
</dbReference>
<comment type="similarity">
    <text evidence="1 4">Belongs to the SIS family. GutQ/KpsF subfamily.</text>
</comment>
<dbReference type="OrthoDB" id="9762536at2"/>
<dbReference type="NCBIfam" id="TIGR00393">
    <property type="entry name" value="kpsF"/>
    <property type="match status" value="1"/>
</dbReference>
<evidence type="ECO:0000259" key="7">
    <source>
        <dbReference type="PROSITE" id="PS51371"/>
    </source>
</evidence>
<feature type="site" description="Catalytically relevant" evidence="5">
    <location>
        <position position="154"/>
    </location>
</feature>
<proteinExistence type="inferred from homology"/>
<evidence type="ECO:0000256" key="5">
    <source>
        <dbReference type="PIRSR" id="PIRSR004692-3"/>
    </source>
</evidence>
<dbReference type="InterPro" id="IPR046342">
    <property type="entry name" value="CBS_dom_sf"/>
</dbReference>
<dbReference type="AlphaFoldDB" id="A0A5R8KE94"/>
<dbReference type="PANTHER" id="PTHR42745:SF1">
    <property type="entry name" value="ARABINOSE 5-PHOSPHATE ISOMERASE KDSD"/>
    <property type="match status" value="1"/>
</dbReference>
<dbReference type="FunFam" id="3.40.50.10490:FF:000011">
    <property type="entry name" value="Arabinose 5-phosphate isomerase"/>
    <property type="match status" value="1"/>
</dbReference>
<evidence type="ECO:0000256" key="4">
    <source>
        <dbReference type="PIRNR" id="PIRNR004692"/>
    </source>
</evidence>
<dbReference type="InterPro" id="IPR050986">
    <property type="entry name" value="GutQ/KpsF_isomerases"/>
</dbReference>
<dbReference type="PANTHER" id="PTHR42745">
    <property type="match status" value="1"/>
</dbReference>
<evidence type="ECO:0000256" key="1">
    <source>
        <dbReference type="ARBA" id="ARBA00008165"/>
    </source>
</evidence>
<keyword evidence="9" id="KW-0413">Isomerase</keyword>
<dbReference type="Gene3D" id="3.10.580.10">
    <property type="entry name" value="CBS-domain"/>
    <property type="match status" value="1"/>
</dbReference>
<dbReference type="Proteomes" id="UP000306196">
    <property type="component" value="Unassembled WGS sequence"/>
</dbReference>
<accession>A0A5R8KE94</accession>
<feature type="domain" description="SIS" evidence="8">
    <location>
        <begin position="40"/>
        <end position="186"/>
    </location>
</feature>
<keyword evidence="10" id="KW-1185">Reference proteome</keyword>
<feature type="site" description="Catalytically relevant" evidence="5">
    <location>
        <position position="195"/>
    </location>
</feature>
<name>A0A5R8KE94_9BACT</name>
<dbReference type="PROSITE" id="PS51371">
    <property type="entry name" value="CBS"/>
    <property type="match status" value="2"/>
</dbReference>
<dbReference type="PROSITE" id="PS51464">
    <property type="entry name" value="SIS"/>
    <property type="match status" value="1"/>
</dbReference>
<dbReference type="PIRSF" id="PIRSF004692">
    <property type="entry name" value="KdsD_KpsF"/>
    <property type="match status" value="1"/>
</dbReference>
<organism evidence="9 10">
    <name type="scientific">Phragmitibacter flavus</name>
    <dbReference type="NCBI Taxonomy" id="2576071"/>
    <lineage>
        <taxon>Bacteria</taxon>
        <taxon>Pseudomonadati</taxon>
        <taxon>Verrucomicrobiota</taxon>
        <taxon>Verrucomicrobiia</taxon>
        <taxon>Verrucomicrobiales</taxon>
        <taxon>Verrucomicrobiaceae</taxon>
        <taxon>Phragmitibacter</taxon>
    </lineage>
</organism>
<feature type="site" description="Catalytically relevant" evidence="5">
    <location>
        <position position="61"/>
    </location>
</feature>
<keyword evidence="2" id="KW-0677">Repeat</keyword>
<dbReference type="GO" id="GO:0005975">
    <property type="term" value="P:carbohydrate metabolic process"/>
    <property type="evidence" value="ECO:0007669"/>
    <property type="project" value="InterPro"/>
</dbReference>
<dbReference type="InterPro" id="IPR035474">
    <property type="entry name" value="SIS_Kpsf"/>
</dbReference>
<keyword evidence="3 6" id="KW-0129">CBS domain</keyword>
<dbReference type="InterPro" id="IPR001347">
    <property type="entry name" value="SIS_dom"/>
</dbReference>
<protein>
    <submittedName>
        <fullName evidence="9">KpsF/GutQ family sugar-phosphate isomerase</fullName>
    </submittedName>
</protein>
<dbReference type="InterPro" id="IPR004800">
    <property type="entry name" value="KdsD/KpsF-type"/>
</dbReference>
<evidence type="ECO:0000256" key="3">
    <source>
        <dbReference type="ARBA" id="ARBA00023122"/>
    </source>
</evidence>
<evidence type="ECO:0000313" key="10">
    <source>
        <dbReference type="Proteomes" id="UP000306196"/>
    </source>
</evidence>
<dbReference type="CDD" id="cd05014">
    <property type="entry name" value="SIS_Kpsf"/>
    <property type="match status" value="1"/>
</dbReference>
<evidence type="ECO:0000259" key="8">
    <source>
        <dbReference type="PROSITE" id="PS51464"/>
    </source>
</evidence>
<dbReference type="GO" id="GO:0097367">
    <property type="term" value="F:carbohydrate derivative binding"/>
    <property type="evidence" value="ECO:0007669"/>
    <property type="project" value="InterPro"/>
</dbReference>
<reference evidence="9 10" key="1">
    <citation type="submission" date="2019-05" db="EMBL/GenBank/DDBJ databases">
        <title>Verrucobacter flavum gen. nov., sp. nov. a new member of the family Verrucomicrobiaceae.</title>
        <authorList>
            <person name="Szuroczki S."/>
            <person name="Abbaszade G."/>
            <person name="Szabo A."/>
            <person name="Felfoldi T."/>
            <person name="Schumann P."/>
            <person name="Boka K."/>
            <person name="Keki Z."/>
            <person name="Toumi M."/>
            <person name="Toth E."/>
        </authorList>
    </citation>
    <scope>NUCLEOTIDE SEQUENCE [LARGE SCALE GENOMIC DNA]</scope>
    <source>
        <strain evidence="9 10">MG-N-17</strain>
    </source>
</reference>
<dbReference type="Pfam" id="PF01380">
    <property type="entry name" value="SIS"/>
    <property type="match status" value="1"/>
</dbReference>
<dbReference type="EMBL" id="VAUV01000008">
    <property type="protein sequence ID" value="TLD70613.1"/>
    <property type="molecule type" value="Genomic_DNA"/>
</dbReference>
<feature type="domain" description="CBS" evidence="7">
    <location>
        <begin position="212"/>
        <end position="272"/>
    </location>
</feature>
<feature type="domain" description="CBS" evidence="7">
    <location>
        <begin position="279"/>
        <end position="331"/>
    </location>
</feature>
<comment type="caution">
    <text evidence="9">The sequence shown here is derived from an EMBL/GenBank/DDBJ whole genome shotgun (WGS) entry which is preliminary data.</text>
</comment>
<dbReference type="Pfam" id="PF00571">
    <property type="entry name" value="CBS"/>
    <property type="match status" value="2"/>
</dbReference>